<dbReference type="NCBIfam" id="TIGR00545">
    <property type="entry name" value="lipoyltrans"/>
    <property type="match status" value="1"/>
</dbReference>
<evidence type="ECO:0000256" key="5">
    <source>
        <dbReference type="ARBA" id="ARBA00022741"/>
    </source>
</evidence>
<evidence type="ECO:0000256" key="7">
    <source>
        <dbReference type="ARBA" id="ARBA00048037"/>
    </source>
</evidence>
<dbReference type="PROSITE" id="PS51733">
    <property type="entry name" value="BPL_LPL_CATALYTIC"/>
    <property type="match status" value="1"/>
</dbReference>
<reference evidence="10" key="1">
    <citation type="submission" date="2016-06" db="EMBL/GenBank/DDBJ databases">
        <title>Draft genome sequence of Desulfoplanes formicivorans strain Pf12B.</title>
        <authorList>
            <person name="Watanabe M."/>
            <person name="Kojima H."/>
            <person name="Fukui M."/>
        </authorList>
    </citation>
    <scope>NUCLEOTIDE SEQUENCE [LARGE SCALE GENOMIC DNA]</scope>
    <source>
        <strain evidence="10">Pf12B</strain>
    </source>
</reference>
<keyword evidence="6" id="KW-0067">ATP-binding</keyword>
<dbReference type="Gene3D" id="3.30.930.10">
    <property type="entry name" value="Bira Bifunctional Protein, Domain 2"/>
    <property type="match status" value="1"/>
</dbReference>
<dbReference type="InterPro" id="IPR019491">
    <property type="entry name" value="Lipoate_protein_ligase_C"/>
</dbReference>
<dbReference type="STRING" id="1592317.DPF_2143"/>
<gene>
    <name evidence="9" type="ORF">DPF_2143</name>
</gene>
<comment type="catalytic activity">
    <reaction evidence="7">
        <text>L-lysyl-[lipoyl-carrier protein] + (R)-lipoate + ATP = N(6)-[(R)-lipoyl]-L-lysyl-[lipoyl-carrier protein] + AMP + diphosphate + H(+)</text>
        <dbReference type="Rhea" id="RHEA:49288"/>
        <dbReference type="Rhea" id="RHEA-COMP:10500"/>
        <dbReference type="Rhea" id="RHEA-COMP:10502"/>
        <dbReference type="ChEBI" id="CHEBI:15378"/>
        <dbReference type="ChEBI" id="CHEBI:29969"/>
        <dbReference type="ChEBI" id="CHEBI:30616"/>
        <dbReference type="ChEBI" id="CHEBI:33019"/>
        <dbReference type="ChEBI" id="CHEBI:83088"/>
        <dbReference type="ChEBI" id="CHEBI:83099"/>
        <dbReference type="ChEBI" id="CHEBI:456215"/>
        <dbReference type="EC" id="6.3.1.20"/>
    </reaction>
</comment>
<dbReference type="GO" id="GO:0005524">
    <property type="term" value="F:ATP binding"/>
    <property type="evidence" value="ECO:0007669"/>
    <property type="project" value="UniProtKB-KW"/>
</dbReference>
<keyword evidence="10" id="KW-1185">Reference proteome</keyword>
<proteinExistence type="predicted"/>
<dbReference type="AlphaFoldDB" id="A0A194AH59"/>
<dbReference type="InterPro" id="IPR004562">
    <property type="entry name" value="LipoylTrfase_LipoateP_Ligase"/>
</dbReference>
<dbReference type="InterPro" id="IPR045864">
    <property type="entry name" value="aa-tRNA-synth_II/BPL/LPL"/>
</dbReference>
<dbReference type="PANTHER" id="PTHR12561:SF3">
    <property type="entry name" value="LIPOYLTRANSFERASE 1, MITOCHONDRIAL"/>
    <property type="match status" value="1"/>
</dbReference>
<dbReference type="Gene3D" id="3.30.390.50">
    <property type="entry name" value="CO dehydrogenase flavoprotein, C-terminal domain"/>
    <property type="match status" value="1"/>
</dbReference>
<evidence type="ECO:0000256" key="1">
    <source>
        <dbReference type="ARBA" id="ARBA00005085"/>
    </source>
</evidence>
<dbReference type="Proteomes" id="UP000095200">
    <property type="component" value="Unassembled WGS sequence"/>
</dbReference>
<evidence type="ECO:0000256" key="6">
    <source>
        <dbReference type="ARBA" id="ARBA00022840"/>
    </source>
</evidence>
<dbReference type="GO" id="GO:0005737">
    <property type="term" value="C:cytoplasm"/>
    <property type="evidence" value="ECO:0007669"/>
    <property type="project" value="TreeGrafter"/>
</dbReference>
<comment type="caution">
    <text evidence="9">The sequence shown here is derived from an EMBL/GenBank/DDBJ whole genome shotgun (WGS) entry which is preliminary data.</text>
</comment>
<evidence type="ECO:0000313" key="10">
    <source>
        <dbReference type="Proteomes" id="UP000095200"/>
    </source>
</evidence>
<evidence type="ECO:0000313" key="9">
    <source>
        <dbReference type="EMBL" id="GAU09417.1"/>
    </source>
</evidence>
<dbReference type="GO" id="GO:0009249">
    <property type="term" value="P:protein lipoylation"/>
    <property type="evidence" value="ECO:0007669"/>
    <property type="project" value="InterPro"/>
</dbReference>
<keyword evidence="4 9" id="KW-0436">Ligase</keyword>
<dbReference type="GO" id="GO:0017118">
    <property type="term" value="F:lipoyltransferase activity"/>
    <property type="evidence" value="ECO:0007669"/>
    <property type="project" value="TreeGrafter"/>
</dbReference>
<dbReference type="SUPFAM" id="SSF55681">
    <property type="entry name" value="Class II aaRS and biotin synthetases"/>
    <property type="match status" value="1"/>
</dbReference>
<dbReference type="EC" id="6.3.1.20" evidence="3"/>
<organism evidence="9 10">
    <name type="scientific">Desulfoplanes formicivorans</name>
    <dbReference type="NCBI Taxonomy" id="1592317"/>
    <lineage>
        <taxon>Bacteria</taxon>
        <taxon>Pseudomonadati</taxon>
        <taxon>Thermodesulfobacteriota</taxon>
        <taxon>Desulfovibrionia</taxon>
        <taxon>Desulfovibrionales</taxon>
        <taxon>Desulfoplanaceae</taxon>
        <taxon>Desulfoplanes</taxon>
    </lineage>
</organism>
<keyword evidence="5" id="KW-0547">Nucleotide-binding</keyword>
<evidence type="ECO:0000256" key="4">
    <source>
        <dbReference type="ARBA" id="ARBA00022598"/>
    </source>
</evidence>
<dbReference type="SUPFAM" id="SSF82649">
    <property type="entry name" value="SufE/NifU"/>
    <property type="match status" value="1"/>
</dbReference>
<dbReference type="OrthoDB" id="9787898at2"/>
<comment type="pathway">
    <text evidence="1">Protein modification; protein lipoylation via exogenous pathway; protein N(6)-(lipoyl)lysine from lipoate: step 2/2.</text>
</comment>
<dbReference type="Pfam" id="PF10437">
    <property type="entry name" value="Lip_prot_lig_C"/>
    <property type="match status" value="1"/>
</dbReference>
<dbReference type="Pfam" id="PF21948">
    <property type="entry name" value="LplA-B_cat"/>
    <property type="match status" value="1"/>
</dbReference>
<dbReference type="EMBL" id="BDFE01000017">
    <property type="protein sequence ID" value="GAU09417.1"/>
    <property type="molecule type" value="Genomic_DNA"/>
</dbReference>
<evidence type="ECO:0000259" key="8">
    <source>
        <dbReference type="PROSITE" id="PS51733"/>
    </source>
</evidence>
<dbReference type="RefSeq" id="WP_069859647.1">
    <property type="nucleotide sequence ID" value="NZ_BDFE01000017.1"/>
</dbReference>
<evidence type="ECO:0000256" key="2">
    <source>
        <dbReference type="ARBA" id="ARBA00005124"/>
    </source>
</evidence>
<dbReference type="GO" id="GO:0016979">
    <property type="term" value="F:lipoate-protein ligase activity"/>
    <property type="evidence" value="ECO:0007669"/>
    <property type="project" value="UniProtKB-EC"/>
</dbReference>
<dbReference type="FunFam" id="3.30.930.10:FF:000072">
    <property type="entry name" value="Lipoate--protein ligase"/>
    <property type="match status" value="1"/>
</dbReference>
<comment type="pathway">
    <text evidence="2">Protein modification; protein lipoylation via exogenous pathway; protein N(6)-(lipoyl)lysine from lipoate: step 1/2.</text>
</comment>
<dbReference type="PANTHER" id="PTHR12561">
    <property type="entry name" value="LIPOATE-PROTEIN LIGASE"/>
    <property type="match status" value="1"/>
</dbReference>
<accession>A0A194AH59</accession>
<dbReference type="InterPro" id="IPR004143">
    <property type="entry name" value="BPL_LPL_catalytic"/>
</dbReference>
<sequence length="332" mass="37995">MYFIPNNNITDPRINLALEEYCLKRFDPSHDYLLFYVNDPSIIVGRFQNTVEEINPEFVEANNIHVVRRNSGGGAVYHDHGNLNFSFMTRYARENLLNFRKFTQPVIRVLAGMGVDAELTGRNDIVVAGKKISGNAQYATRTAMLSHGTLLFDSDMSTLVKALHVSDDKITSKALKSVRSRVTNIRECAPRPVDMETFRNRLLETVFAPYGDIRTRELDANQWAEVHELARTKYDSWEWNFGKSPRYNVKRRKRFPIGIIDVRIQVAKGVMTGVKIFGDFFGHGEILDLETLLTDIPYTREALEQCLKGVDLSKYFGAMETDCWIAFLLGHQ</sequence>
<name>A0A194AH59_9BACT</name>
<protein>
    <recommendedName>
        <fullName evidence="3">lipoate--protein ligase</fullName>
        <ecNumber evidence="3">6.3.1.20</ecNumber>
    </recommendedName>
</protein>
<dbReference type="CDD" id="cd16443">
    <property type="entry name" value="LplA"/>
    <property type="match status" value="1"/>
</dbReference>
<dbReference type="UniPathway" id="UPA00537">
    <property type="reaction ID" value="UER00594"/>
</dbReference>
<evidence type="ECO:0000256" key="3">
    <source>
        <dbReference type="ARBA" id="ARBA00012367"/>
    </source>
</evidence>
<feature type="domain" description="BPL/LPL catalytic" evidence="8">
    <location>
        <begin position="27"/>
        <end position="214"/>
    </location>
</feature>